<name>A0A0E9WGJ5_ANGAN</name>
<accession>A0A0E9WGJ5</accession>
<protein>
    <submittedName>
        <fullName evidence="1">Uncharacterized protein</fullName>
    </submittedName>
</protein>
<dbReference type="AlphaFoldDB" id="A0A0E9WGJ5"/>
<dbReference type="EMBL" id="GBXM01019867">
    <property type="protein sequence ID" value="JAH88710.1"/>
    <property type="molecule type" value="Transcribed_RNA"/>
</dbReference>
<proteinExistence type="predicted"/>
<sequence>MCSAWTLSLSSWTWLYTMNHFKLHCIIDQTE</sequence>
<organism evidence="1">
    <name type="scientific">Anguilla anguilla</name>
    <name type="common">European freshwater eel</name>
    <name type="synonym">Muraena anguilla</name>
    <dbReference type="NCBI Taxonomy" id="7936"/>
    <lineage>
        <taxon>Eukaryota</taxon>
        <taxon>Metazoa</taxon>
        <taxon>Chordata</taxon>
        <taxon>Craniata</taxon>
        <taxon>Vertebrata</taxon>
        <taxon>Euteleostomi</taxon>
        <taxon>Actinopterygii</taxon>
        <taxon>Neopterygii</taxon>
        <taxon>Teleostei</taxon>
        <taxon>Anguilliformes</taxon>
        <taxon>Anguillidae</taxon>
        <taxon>Anguilla</taxon>
    </lineage>
</organism>
<reference evidence="1" key="1">
    <citation type="submission" date="2014-11" db="EMBL/GenBank/DDBJ databases">
        <authorList>
            <person name="Amaro Gonzalez C."/>
        </authorList>
    </citation>
    <scope>NUCLEOTIDE SEQUENCE</scope>
</reference>
<reference evidence="1" key="2">
    <citation type="journal article" date="2015" name="Fish Shellfish Immunol.">
        <title>Early steps in the European eel (Anguilla anguilla)-Vibrio vulnificus interaction in the gills: Role of the RtxA13 toxin.</title>
        <authorList>
            <person name="Callol A."/>
            <person name="Pajuelo D."/>
            <person name="Ebbesson L."/>
            <person name="Teles M."/>
            <person name="MacKenzie S."/>
            <person name="Amaro C."/>
        </authorList>
    </citation>
    <scope>NUCLEOTIDE SEQUENCE</scope>
</reference>
<evidence type="ECO:0000313" key="1">
    <source>
        <dbReference type="EMBL" id="JAH88710.1"/>
    </source>
</evidence>